<feature type="compositionally biased region" description="Polar residues" evidence="6">
    <location>
        <begin position="336"/>
        <end position="352"/>
    </location>
</feature>
<feature type="domain" description="RNA polymerase sigma-70" evidence="8">
    <location>
        <begin position="869"/>
        <end position="895"/>
    </location>
</feature>
<feature type="domain" description="RNA polymerase sigma-70" evidence="7">
    <location>
        <begin position="700"/>
        <end position="713"/>
    </location>
</feature>
<dbReference type="InterPro" id="IPR006680">
    <property type="entry name" value="Amidohydro-rel"/>
</dbReference>
<keyword evidence="4" id="KW-0238">DNA-binding</keyword>
<dbReference type="Pfam" id="PF04909">
    <property type="entry name" value="Amidohydro_2"/>
    <property type="match status" value="1"/>
</dbReference>
<dbReference type="AlphaFoldDB" id="A0A9P1FD19"/>
<gene>
    <name evidence="9" type="ORF">C1SCF055_LOCUS41</name>
</gene>
<dbReference type="InterPro" id="IPR050239">
    <property type="entry name" value="Sigma-70_RNA_pol_init_factors"/>
</dbReference>
<dbReference type="InterPro" id="IPR032466">
    <property type="entry name" value="Metal_Hydrolase"/>
</dbReference>
<evidence type="ECO:0000256" key="2">
    <source>
        <dbReference type="ARBA" id="ARBA00023015"/>
    </source>
</evidence>
<evidence type="ECO:0000256" key="4">
    <source>
        <dbReference type="ARBA" id="ARBA00023125"/>
    </source>
</evidence>
<keyword evidence="11" id="KW-1185">Reference proteome</keyword>
<dbReference type="PROSITE" id="PS00715">
    <property type="entry name" value="SIGMA70_1"/>
    <property type="match status" value="1"/>
</dbReference>
<dbReference type="Pfam" id="PF04542">
    <property type="entry name" value="Sigma70_r2"/>
    <property type="match status" value="1"/>
</dbReference>
<dbReference type="PANTHER" id="PTHR30603:SF60">
    <property type="entry name" value="RNA POLYMERASE SIGMA FACTOR RPOD"/>
    <property type="match status" value="1"/>
</dbReference>
<dbReference type="GO" id="GO:0016787">
    <property type="term" value="F:hydrolase activity"/>
    <property type="evidence" value="ECO:0007669"/>
    <property type="project" value="InterPro"/>
</dbReference>
<keyword evidence="2" id="KW-0805">Transcription regulation</keyword>
<evidence type="ECO:0000313" key="9">
    <source>
        <dbReference type="EMBL" id="CAI3971451.1"/>
    </source>
</evidence>
<dbReference type="InterPro" id="IPR036388">
    <property type="entry name" value="WH-like_DNA-bd_sf"/>
</dbReference>
<evidence type="ECO:0000259" key="7">
    <source>
        <dbReference type="PROSITE" id="PS00715"/>
    </source>
</evidence>
<dbReference type="Pfam" id="PF00140">
    <property type="entry name" value="Sigma70_r1_2"/>
    <property type="match status" value="1"/>
</dbReference>
<comment type="caution">
    <text evidence="9">The sequence shown here is derived from an EMBL/GenBank/DDBJ whole genome shotgun (WGS) entry which is preliminary data.</text>
</comment>
<dbReference type="PANTHER" id="PTHR30603">
    <property type="entry name" value="RNA POLYMERASE SIGMA FACTOR RPO"/>
    <property type="match status" value="1"/>
</dbReference>
<dbReference type="PRINTS" id="PR00046">
    <property type="entry name" value="SIGMA70FCT"/>
</dbReference>
<evidence type="ECO:0000256" key="1">
    <source>
        <dbReference type="ARBA" id="ARBA00007788"/>
    </source>
</evidence>
<dbReference type="Gene3D" id="1.10.10.10">
    <property type="entry name" value="Winged helix-like DNA-binding domain superfamily/Winged helix DNA-binding domain"/>
    <property type="match status" value="2"/>
</dbReference>
<dbReference type="EMBL" id="CAMXCT030000001">
    <property type="protein sequence ID" value="CAL4758763.1"/>
    <property type="molecule type" value="Genomic_DNA"/>
</dbReference>
<dbReference type="HAMAP" id="MF_00963">
    <property type="entry name" value="Sigma70_RpoD_SigA"/>
    <property type="match status" value="1"/>
</dbReference>
<dbReference type="PROSITE" id="PS00716">
    <property type="entry name" value="SIGMA70_2"/>
    <property type="match status" value="1"/>
</dbReference>
<dbReference type="Pfam" id="PF04539">
    <property type="entry name" value="Sigma70_r3"/>
    <property type="match status" value="1"/>
</dbReference>
<dbReference type="EMBL" id="CAMXCT010000001">
    <property type="protein sequence ID" value="CAI3971451.1"/>
    <property type="molecule type" value="Genomic_DNA"/>
</dbReference>
<dbReference type="InterPro" id="IPR007630">
    <property type="entry name" value="RNA_pol_sigma70_r4"/>
</dbReference>
<dbReference type="InterPro" id="IPR009042">
    <property type="entry name" value="RNA_pol_sigma70_r1_2"/>
</dbReference>
<accession>A0A9P1FD19</accession>
<evidence type="ECO:0000256" key="5">
    <source>
        <dbReference type="ARBA" id="ARBA00023163"/>
    </source>
</evidence>
<dbReference type="InterPro" id="IPR007627">
    <property type="entry name" value="RNA_pol_sigma70_r2"/>
</dbReference>
<dbReference type="Proteomes" id="UP001152797">
    <property type="component" value="Unassembled WGS sequence"/>
</dbReference>
<proteinExistence type="inferred from homology"/>
<dbReference type="Gene3D" id="1.10.601.10">
    <property type="entry name" value="RNA Polymerase Primary Sigma Factor"/>
    <property type="match status" value="1"/>
</dbReference>
<dbReference type="CDD" id="cd06171">
    <property type="entry name" value="Sigma70_r4"/>
    <property type="match status" value="1"/>
</dbReference>
<evidence type="ECO:0000313" key="10">
    <source>
        <dbReference type="EMBL" id="CAL4758763.1"/>
    </source>
</evidence>
<dbReference type="InterPro" id="IPR014284">
    <property type="entry name" value="RNA_pol_sigma-70_dom"/>
</dbReference>
<dbReference type="OrthoDB" id="448987at2759"/>
<dbReference type="Pfam" id="PF04545">
    <property type="entry name" value="Sigma70_r4"/>
    <property type="match status" value="1"/>
</dbReference>
<comment type="similarity">
    <text evidence="1">Belongs to the sigma-70 factor family.</text>
</comment>
<evidence type="ECO:0000256" key="3">
    <source>
        <dbReference type="ARBA" id="ARBA00023082"/>
    </source>
</evidence>
<dbReference type="GO" id="GO:0003677">
    <property type="term" value="F:DNA binding"/>
    <property type="evidence" value="ECO:0007669"/>
    <property type="project" value="UniProtKB-KW"/>
</dbReference>
<keyword evidence="3" id="KW-0731">Sigma factor</keyword>
<reference evidence="10 11" key="2">
    <citation type="submission" date="2024-05" db="EMBL/GenBank/DDBJ databases">
        <authorList>
            <person name="Chen Y."/>
            <person name="Shah S."/>
            <person name="Dougan E. K."/>
            <person name="Thang M."/>
            <person name="Chan C."/>
        </authorList>
    </citation>
    <scope>NUCLEOTIDE SEQUENCE [LARGE SCALE GENOMIC DNA]</scope>
</reference>
<dbReference type="EMBL" id="CAMXCT020000001">
    <property type="protein sequence ID" value="CAL1124826.1"/>
    <property type="molecule type" value="Genomic_DNA"/>
</dbReference>
<dbReference type="InterPro" id="IPR007624">
    <property type="entry name" value="RNA_pol_sigma70_r3"/>
</dbReference>
<dbReference type="GO" id="GO:0006352">
    <property type="term" value="P:DNA-templated transcription initiation"/>
    <property type="evidence" value="ECO:0007669"/>
    <property type="project" value="InterPro"/>
</dbReference>
<dbReference type="FunFam" id="1.10.601.10:FF:000001">
    <property type="entry name" value="RNA polymerase sigma factor SigA"/>
    <property type="match status" value="1"/>
</dbReference>
<organism evidence="9">
    <name type="scientific">Cladocopium goreaui</name>
    <dbReference type="NCBI Taxonomy" id="2562237"/>
    <lineage>
        <taxon>Eukaryota</taxon>
        <taxon>Sar</taxon>
        <taxon>Alveolata</taxon>
        <taxon>Dinophyceae</taxon>
        <taxon>Suessiales</taxon>
        <taxon>Symbiodiniaceae</taxon>
        <taxon>Cladocopium</taxon>
    </lineage>
</organism>
<protein>
    <submittedName>
        <fullName evidence="10">RNA polymerase sigma factor SigA (Sigma-66) (Sigma-70) (Sigma-A)</fullName>
    </submittedName>
</protein>
<dbReference type="GO" id="GO:0016987">
    <property type="term" value="F:sigma factor activity"/>
    <property type="evidence" value="ECO:0007669"/>
    <property type="project" value="UniProtKB-KW"/>
</dbReference>
<dbReference type="InterPro" id="IPR028630">
    <property type="entry name" value="Sigma70_RpoD"/>
</dbReference>
<dbReference type="SUPFAM" id="SSF51556">
    <property type="entry name" value="Metallo-dependent hydrolases"/>
    <property type="match status" value="1"/>
</dbReference>
<dbReference type="NCBIfam" id="TIGR02937">
    <property type="entry name" value="sigma70-ECF"/>
    <property type="match status" value="1"/>
</dbReference>
<dbReference type="InterPro" id="IPR000943">
    <property type="entry name" value="RNA_pol_sigma70"/>
</dbReference>
<evidence type="ECO:0000313" key="11">
    <source>
        <dbReference type="Proteomes" id="UP001152797"/>
    </source>
</evidence>
<keyword evidence="5" id="KW-0804">Transcription</keyword>
<dbReference type="InterPro" id="IPR013324">
    <property type="entry name" value="RNA_pol_sigma_r3/r4-like"/>
</dbReference>
<dbReference type="SUPFAM" id="SSF88946">
    <property type="entry name" value="Sigma2 domain of RNA polymerase sigma factors"/>
    <property type="match status" value="1"/>
</dbReference>
<dbReference type="InterPro" id="IPR013325">
    <property type="entry name" value="RNA_pol_sigma_r2"/>
</dbReference>
<feature type="region of interest" description="Disordered" evidence="6">
    <location>
        <begin position="336"/>
        <end position="356"/>
    </location>
</feature>
<evidence type="ECO:0000259" key="8">
    <source>
        <dbReference type="PROSITE" id="PS00716"/>
    </source>
</evidence>
<name>A0A9P1FD19_9DINO</name>
<dbReference type="SUPFAM" id="SSF88659">
    <property type="entry name" value="Sigma3 and sigma4 domains of RNA polymerase sigma factors"/>
    <property type="match status" value="2"/>
</dbReference>
<reference evidence="9" key="1">
    <citation type="submission" date="2022-10" db="EMBL/GenBank/DDBJ databases">
        <authorList>
            <person name="Chen Y."/>
            <person name="Dougan E. K."/>
            <person name="Chan C."/>
            <person name="Rhodes N."/>
            <person name="Thang M."/>
        </authorList>
    </citation>
    <scope>NUCLEOTIDE SEQUENCE</scope>
</reference>
<evidence type="ECO:0000256" key="6">
    <source>
        <dbReference type="SAM" id="MobiDB-lite"/>
    </source>
</evidence>
<dbReference type="Gene3D" id="3.20.20.140">
    <property type="entry name" value="Metal-dependent hydrolases"/>
    <property type="match status" value="1"/>
</dbReference>
<sequence length="909" mass="102808">MDIIDTHQHLWDLDRLELPWIEAGSILNRSYLTANYLQATGAHRVTKAIYMEVDVAPRLRAEEARHVIELCRSPDHPTVAAVIGGHPGTSGFRDYVAEFSGNEYVKGIRQILHPPTFPAGHCLEPQFVADVQWLGTQGLCFDICIRPGELSDAAELARRCSETRFVLDHCGNPDVQAGDATAWKHGIDAVAGCANVVGKISGLIVTADPATWTAGDLAPCVNHTLDAFGPNRVMFGGDWPVCTQTAPLDRWIGALKEIVSSRSVEEQRRLFHNNAAAFYGVCKANSENAFTMKNARSTAPSHEASHMRDRFPTRMASAAHKNSRAAFSNDVVNESTNTTLRNNAPSQSSTPIRGSLQHGQPHLCICDATRPAFIPSPVFMMPATNRSAELYNASLLEDIDDEPAVLSAEASEAEEKDDDADGFDDVVDEVDDDKEPSLDHVRADELLAGDDSESWSDDPVRMYLTQMGEIPLLTRKEEISLAREIEITRARFRRKLLECDLFLRSAVKDLVRVQSGDLPFDRTVQVSVTDRLEKEQIQGRLPHNLRTLETLLKRNRRDYRIATGKSYRKAQRMEAWRRLGLRRRRAVCLVEELGLRTQRIEQKIASLYQYSRRVDQLQAMIVDHKKRRGPAAERQEWIAEFRNILRGMQETPTSLRNRCKYVREIYARYQKAKRGLSEGNLRLVVSIAKKYRNRGLSFLDLIQEGNAGLMRAVDKFEYRRGFKFCTYATWWIRQAITRAVADQSRTIRIPVHMVETMSRVRNISRQLLQELGREPTIEEVARAAGTAIDETRRVMAMSRYPISLDRPVGNSEDSHFGDLLPDGTAESPATGAAQEMLRDRINKVLKTLSYREREIIKLRYGLGDGYSYTLEEVGHIFKVTRERIRQIEAKAVRKLQQPSRSQELSGFLD</sequence>